<name>I0GS03_SELRL</name>
<protein>
    <submittedName>
        <fullName evidence="1">Uncharacterized protein</fullName>
    </submittedName>
</protein>
<accession>I0GS03</accession>
<dbReference type="Proteomes" id="UP000007887">
    <property type="component" value="Chromosome"/>
</dbReference>
<evidence type="ECO:0000313" key="2">
    <source>
        <dbReference type="Proteomes" id="UP000007887"/>
    </source>
</evidence>
<proteinExistence type="predicted"/>
<dbReference type="PATRIC" id="fig|927704.6.peg.1905"/>
<dbReference type="KEGG" id="sri:SELR_18320"/>
<organism evidence="1 2">
    <name type="scientific">Selenomonas ruminantium subsp. lactilytica (strain NBRC 103574 / TAM6421)</name>
    <dbReference type="NCBI Taxonomy" id="927704"/>
    <lineage>
        <taxon>Bacteria</taxon>
        <taxon>Bacillati</taxon>
        <taxon>Bacillota</taxon>
        <taxon>Negativicutes</taxon>
        <taxon>Selenomonadales</taxon>
        <taxon>Selenomonadaceae</taxon>
        <taxon>Selenomonas</taxon>
    </lineage>
</organism>
<gene>
    <name evidence="1" type="ordered locus">SELR_18320</name>
</gene>
<sequence length="119" mass="13667">MNENKDINLIAIKSLMECIDNRDIAEGGIFLDDDNAEFVADILRYHYESLTTENKIAEVAKLFGKELGEEFTVKYQISKYKWCIEYHLAFTDKGLTHYGKSKDVILRQLLTGQAVIVDD</sequence>
<dbReference type="EMBL" id="AP012292">
    <property type="protein sequence ID" value="BAL83540.1"/>
    <property type="molecule type" value="Genomic_DNA"/>
</dbReference>
<dbReference type="AlphaFoldDB" id="I0GS03"/>
<dbReference type="RefSeq" id="WP_014424971.1">
    <property type="nucleotide sequence ID" value="NC_017068.1"/>
</dbReference>
<reference evidence="1 2" key="1">
    <citation type="submission" date="2011-10" db="EMBL/GenBank/DDBJ databases">
        <title>Whole genome sequence of Selenomonas ruminantium subsp. lactilytica TAM6421.</title>
        <authorList>
            <person name="Oguchi A."/>
            <person name="Ankai A."/>
            <person name="Kaneko J."/>
            <person name="Yamada-Narita S."/>
            <person name="Fukui S."/>
            <person name="Takahashi M."/>
            <person name="Onodera T."/>
            <person name="Kojima S."/>
            <person name="Fushimi T."/>
            <person name="Abe N."/>
            <person name="Kamio Y."/>
            <person name="Yamazaki S."/>
            <person name="Fujita N."/>
        </authorList>
    </citation>
    <scope>NUCLEOTIDE SEQUENCE [LARGE SCALE GENOMIC DNA]</scope>
    <source>
        <strain evidence="2">NBRC 103574 / TAM6421</strain>
    </source>
</reference>
<dbReference type="HOGENOM" id="CLU_2059801_0_0_9"/>
<evidence type="ECO:0000313" key="1">
    <source>
        <dbReference type="EMBL" id="BAL83540.1"/>
    </source>
</evidence>
<dbReference type="OrthoDB" id="1667395at2"/>